<comment type="catalytic activity">
    <reaction evidence="9">
        <text>L-seryl-[protein] + ATP = O-phospho-L-seryl-[protein] + ADP + H(+)</text>
        <dbReference type="Rhea" id="RHEA:17989"/>
        <dbReference type="Rhea" id="RHEA-COMP:9863"/>
        <dbReference type="Rhea" id="RHEA-COMP:11604"/>
        <dbReference type="ChEBI" id="CHEBI:15378"/>
        <dbReference type="ChEBI" id="CHEBI:29999"/>
        <dbReference type="ChEBI" id="CHEBI:30616"/>
        <dbReference type="ChEBI" id="CHEBI:83421"/>
        <dbReference type="ChEBI" id="CHEBI:456216"/>
        <dbReference type="EC" id="2.7.11.22"/>
    </reaction>
</comment>
<keyword evidence="5 10" id="KW-0547">Nucleotide-binding</keyword>
<dbReference type="PANTHER" id="PTHR24056:SF171">
    <property type="entry name" value="CYCLIN-DEPENDENT KINASE 20"/>
    <property type="match status" value="1"/>
</dbReference>
<sequence>MDPKPKSWSIHTRTEITSKYKILHRVGSGAYSDVYKALRLSDSLPVALKEIHDYQSASREIEALKALQNSPNIVVLFEYFWAEDEDTVLVLEFLPFDLADVIRAATKGLFDHQGDVSRGADRGEFDDVSKGGKKGDFDDLGGDVSEGGLRIEEIKMWMIQILCGVDACHRNSIVHRDLKPGNLLVSADGVLKLADFGQARTLLAPGLAAIEADSPSMDQAISNHQPDVPGSEKEGKEAQRISESPPHSRGEYGTRPDDRMLREDFLDEYDNYDGNTSCLATCTTSDLEEDPLKMSFPYEIEGQNDRNGALTSCVGTRWFRAPELLYGSTNYGPEVDLWSLGCIFAELLSLESLFPGTSDIDQLSRIFSILGNLTEEVWPDCCKLPDFKLISFGKIDNPIGLEASLPGRSLDEINLVKKLLSLNPTSRATAMELLHDKYLNEEPFPVQVPELRVPSKHTAEDGDSSGEWGDYRDIGSDSDMDDFGPMSVTDTENGFSIRFS</sequence>
<evidence type="ECO:0000259" key="13">
    <source>
        <dbReference type="PROSITE" id="PS50011"/>
    </source>
</evidence>
<dbReference type="EMBL" id="BAABME010001412">
    <property type="protein sequence ID" value="GAA0149486.1"/>
    <property type="molecule type" value="Genomic_DNA"/>
</dbReference>
<feature type="compositionally biased region" description="Basic and acidic residues" evidence="12">
    <location>
        <begin position="230"/>
        <end position="259"/>
    </location>
</feature>
<evidence type="ECO:0000256" key="1">
    <source>
        <dbReference type="ARBA" id="ARBA00006485"/>
    </source>
</evidence>
<feature type="region of interest" description="Disordered" evidence="12">
    <location>
        <begin position="455"/>
        <end position="500"/>
    </location>
</feature>
<reference evidence="14 15" key="1">
    <citation type="submission" date="2024-01" db="EMBL/GenBank/DDBJ databases">
        <title>The complete chloroplast genome sequence of Lithospermum erythrorhizon: insights into the phylogenetic relationship among Boraginaceae species and the maternal lineages of purple gromwells.</title>
        <authorList>
            <person name="Okada T."/>
            <person name="Watanabe K."/>
        </authorList>
    </citation>
    <scope>NUCLEOTIDE SEQUENCE [LARGE SCALE GENOMIC DNA]</scope>
</reference>
<name>A0AAV3PET8_LITER</name>
<keyword evidence="7 10" id="KW-0067">ATP-binding</keyword>
<dbReference type="InterPro" id="IPR000719">
    <property type="entry name" value="Prot_kinase_dom"/>
</dbReference>
<dbReference type="Gene3D" id="3.30.200.20">
    <property type="entry name" value="Phosphorylase Kinase, domain 1"/>
    <property type="match status" value="1"/>
</dbReference>
<dbReference type="InterPro" id="IPR011009">
    <property type="entry name" value="Kinase-like_dom_sf"/>
</dbReference>
<evidence type="ECO:0000313" key="14">
    <source>
        <dbReference type="EMBL" id="GAA0149486.1"/>
    </source>
</evidence>
<gene>
    <name evidence="14" type="ORF">LIER_08640</name>
</gene>
<evidence type="ECO:0000256" key="10">
    <source>
        <dbReference type="PROSITE-ProRule" id="PRU10141"/>
    </source>
</evidence>
<evidence type="ECO:0000256" key="9">
    <source>
        <dbReference type="ARBA" id="ARBA00048367"/>
    </source>
</evidence>
<evidence type="ECO:0000256" key="3">
    <source>
        <dbReference type="ARBA" id="ARBA00022527"/>
    </source>
</evidence>
<dbReference type="Pfam" id="PF00069">
    <property type="entry name" value="Pkinase"/>
    <property type="match status" value="2"/>
</dbReference>
<dbReference type="SUPFAM" id="SSF56112">
    <property type="entry name" value="Protein kinase-like (PK-like)"/>
    <property type="match status" value="1"/>
</dbReference>
<comment type="caution">
    <text evidence="14">The sequence shown here is derived from an EMBL/GenBank/DDBJ whole genome shotgun (WGS) entry which is preliminary data.</text>
</comment>
<dbReference type="InterPro" id="IPR050108">
    <property type="entry name" value="CDK"/>
</dbReference>
<dbReference type="PROSITE" id="PS50011">
    <property type="entry name" value="PROTEIN_KINASE_DOM"/>
    <property type="match status" value="1"/>
</dbReference>
<evidence type="ECO:0000256" key="5">
    <source>
        <dbReference type="ARBA" id="ARBA00022741"/>
    </source>
</evidence>
<comment type="similarity">
    <text evidence="1">Belongs to the protein kinase superfamily. CMGC Ser/Thr protein kinase family. CDC2/CDKX subfamily.</text>
</comment>
<evidence type="ECO:0000313" key="15">
    <source>
        <dbReference type="Proteomes" id="UP001454036"/>
    </source>
</evidence>
<evidence type="ECO:0000256" key="4">
    <source>
        <dbReference type="ARBA" id="ARBA00022679"/>
    </source>
</evidence>
<feature type="compositionally biased region" description="Polar residues" evidence="12">
    <location>
        <begin position="488"/>
        <end position="500"/>
    </location>
</feature>
<protein>
    <recommendedName>
        <fullName evidence="2">cyclin-dependent kinase</fullName>
        <ecNumber evidence="2">2.7.11.22</ecNumber>
    </recommendedName>
</protein>
<proteinExistence type="inferred from homology"/>
<dbReference type="SMART" id="SM00220">
    <property type="entry name" value="S_TKc"/>
    <property type="match status" value="1"/>
</dbReference>
<dbReference type="Proteomes" id="UP001454036">
    <property type="component" value="Unassembled WGS sequence"/>
</dbReference>
<dbReference type="PANTHER" id="PTHR24056">
    <property type="entry name" value="CELL DIVISION PROTEIN KINASE"/>
    <property type="match status" value="1"/>
</dbReference>
<dbReference type="GO" id="GO:0005524">
    <property type="term" value="F:ATP binding"/>
    <property type="evidence" value="ECO:0007669"/>
    <property type="project" value="UniProtKB-UniRule"/>
</dbReference>
<dbReference type="PROSITE" id="PS00108">
    <property type="entry name" value="PROTEIN_KINASE_ST"/>
    <property type="match status" value="1"/>
</dbReference>
<dbReference type="InterPro" id="IPR017441">
    <property type="entry name" value="Protein_kinase_ATP_BS"/>
</dbReference>
<dbReference type="FunFam" id="3.30.200.20:FF:000664">
    <property type="entry name" value="Cyclin-dependent kinase F-1"/>
    <property type="match status" value="1"/>
</dbReference>
<feature type="binding site" evidence="10">
    <location>
        <position position="49"/>
    </location>
    <ligand>
        <name>ATP</name>
        <dbReference type="ChEBI" id="CHEBI:30616"/>
    </ligand>
</feature>
<dbReference type="PROSITE" id="PS00107">
    <property type="entry name" value="PROTEIN_KINASE_ATP"/>
    <property type="match status" value="1"/>
</dbReference>
<feature type="region of interest" description="Disordered" evidence="12">
    <location>
        <begin position="218"/>
        <end position="259"/>
    </location>
</feature>
<evidence type="ECO:0000256" key="12">
    <source>
        <dbReference type="SAM" id="MobiDB-lite"/>
    </source>
</evidence>
<feature type="domain" description="Protein kinase" evidence="13">
    <location>
        <begin position="20"/>
        <end position="439"/>
    </location>
</feature>
<evidence type="ECO:0000256" key="7">
    <source>
        <dbReference type="ARBA" id="ARBA00022840"/>
    </source>
</evidence>
<organism evidence="14 15">
    <name type="scientific">Lithospermum erythrorhizon</name>
    <name type="common">Purple gromwell</name>
    <name type="synonym">Lithospermum officinale var. erythrorhizon</name>
    <dbReference type="NCBI Taxonomy" id="34254"/>
    <lineage>
        <taxon>Eukaryota</taxon>
        <taxon>Viridiplantae</taxon>
        <taxon>Streptophyta</taxon>
        <taxon>Embryophyta</taxon>
        <taxon>Tracheophyta</taxon>
        <taxon>Spermatophyta</taxon>
        <taxon>Magnoliopsida</taxon>
        <taxon>eudicotyledons</taxon>
        <taxon>Gunneridae</taxon>
        <taxon>Pentapetalae</taxon>
        <taxon>asterids</taxon>
        <taxon>lamiids</taxon>
        <taxon>Boraginales</taxon>
        <taxon>Boraginaceae</taxon>
        <taxon>Boraginoideae</taxon>
        <taxon>Lithospermeae</taxon>
        <taxon>Lithospermum</taxon>
    </lineage>
</organism>
<dbReference type="Gene3D" id="1.10.510.10">
    <property type="entry name" value="Transferase(Phosphotransferase) domain 1"/>
    <property type="match status" value="1"/>
</dbReference>
<comment type="catalytic activity">
    <reaction evidence="8">
        <text>L-threonyl-[protein] + ATP = O-phospho-L-threonyl-[protein] + ADP + H(+)</text>
        <dbReference type="Rhea" id="RHEA:46608"/>
        <dbReference type="Rhea" id="RHEA-COMP:11060"/>
        <dbReference type="Rhea" id="RHEA-COMP:11605"/>
        <dbReference type="ChEBI" id="CHEBI:15378"/>
        <dbReference type="ChEBI" id="CHEBI:30013"/>
        <dbReference type="ChEBI" id="CHEBI:30616"/>
        <dbReference type="ChEBI" id="CHEBI:61977"/>
        <dbReference type="ChEBI" id="CHEBI:456216"/>
        <dbReference type="EC" id="2.7.11.22"/>
    </reaction>
</comment>
<evidence type="ECO:0000256" key="8">
    <source>
        <dbReference type="ARBA" id="ARBA00047811"/>
    </source>
</evidence>
<dbReference type="InterPro" id="IPR008271">
    <property type="entry name" value="Ser/Thr_kinase_AS"/>
</dbReference>
<evidence type="ECO:0000256" key="11">
    <source>
        <dbReference type="RuleBase" id="RU000304"/>
    </source>
</evidence>
<keyword evidence="15" id="KW-1185">Reference proteome</keyword>
<dbReference type="GO" id="GO:0004693">
    <property type="term" value="F:cyclin-dependent protein serine/threonine kinase activity"/>
    <property type="evidence" value="ECO:0007669"/>
    <property type="project" value="UniProtKB-EC"/>
</dbReference>
<evidence type="ECO:0000256" key="2">
    <source>
        <dbReference type="ARBA" id="ARBA00012425"/>
    </source>
</evidence>
<dbReference type="GO" id="GO:0005634">
    <property type="term" value="C:nucleus"/>
    <property type="evidence" value="ECO:0007669"/>
    <property type="project" value="TreeGrafter"/>
</dbReference>
<evidence type="ECO:0000256" key="6">
    <source>
        <dbReference type="ARBA" id="ARBA00022777"/>
    </source>
</evidence>
<keyword evidence="6 14" id="KW-0418">Kinase</keyword>
<dbReference type="EC" id="2.7.11.22" evidence="2"/>
<keyword evidence="3 11" id="KW-0723">Serine/threonine-protein kinase</keyword>
<accession>A0AAV3PET8</accession>
<keyword evidence="4" id="KW-0808">Transferase</keyword>
<dbReference type="AlphaFoldDB" id="A0AAV3PET8"/>